<dbReference type="AlphaFoldDB" id="A0A7T4EFG0"/>
<proteinExistence type="predicted"/>
<gene>
    <name evidence="4" type="ORF">I6I10_00175</name>
</gene>
<evidence type="ECO:0008006" key="6">
    <source>
        <dbReference type="Google" id="ProtNLM"/>
    </source>
</evidence>
<feature type="region of interest" description="Disordered" evidence="1">
    <location>
        <begin position="173"/>
        <end position="219"/>
    </location>
</feature>
<feature type="signal peptide" evidence="3">
    <location>
        <begin position="1"/>
        <end position="25"/>
    </location>
</feature>
<dbReference type="Proteomes" id="UP000596145">
    <property type="component" value="Chromosome"/>
</dbReference>
<accession>A0A7T4EFG0</accession>
<evidence type="ECO:0000313" key="5">
    <source>
        <dbReference type="Proteomes" id="UP000596145"/>
    </source>
</evidence>
<feature type="transmembrane region" description="Helical" evidence="2">
    <location>
        <begin position="225"/>
        <end position="246"/>
    </location>
</feature>
<feature type="compositionally biased region" description="Basic and acidic residues" evidence="1">
    <location>
        <begin position="177"/>
        <end position="192"/>
    </location>
</feature>
<keyword evidence="2" id="KW-0472">Membrane</keyword>
<sequence length="254" mass="27380">MRKTALALVSATAVTIGALTPVANSASVNVEGGTCTFRFNDTEKKFSYLPFFEDMTPEKAKEYVTLYSHELERDKKGLKTLRQDFDNGVYASPISPDTESLTYDDKKALANAENARFKADVKVVQDAMAIRTGLLPALRACAENRSFDETKPNSDDLAKIEADQKLLQEATTSAKLDNLRKPEDIKIPERTKVPTTTLTPDKPSKPDNSKEPSALSTEDGELNGAGIGVVVAGVIAVLIAVAAAAFPQLQAMLG</sequence>
<evidence type="ECO:0000256" key="2">
    <source>
        <dbReference type="SAM" id="Phobius"/>
    </source>
</evidence>
<evidence type="ECO:0000256" key="1">
    <source>
        <dbReference type="SAM" id="MobiDB-lite"/>
    </source>
</evidence>
<name>A0A7T4EFG0_9CORY</name>
<dbReference type="RefSeq" id="WP_143336926.1">
    <property type="nucleotide sequence ID" value="NZ_CP066007.1"/>
</dbReference>
<keyword evidence="2" id="KW-1133">Transmembrane helix</keyword>
<dbReference type="GeneID" id="92759281"/>
<evidence type="ECO:0000313" key="4">
    <source>
        <dbReference type="EMBL" id="QQB46415.1"/>
    </source>
</evidence>
<evidence type="ECO:0000256" key="3">
    <source>
        <dbReference type="SAM" id="SignalP"/>
    </source>
</evidence>
<protein>
    <recommendedName>
        <fullName evidence="6">Secreted protein</fullName>
    </recommendedName>
</protein>
<reference evidence="4 5" key="1">
    <citation type="submission" date="2020-12" db="EMBL/GenBank/DDBJ databases">
        <title>FDA dAtabase for Regulatory Grade micrObial Sequences (FDA-ARGOS): Supporting development and validation of Infectious Disease Dx tests.</title>
        <authorList>
            <person name="Sproer C."/>
            <person name="Gronow S."/>
            <person name="Severitt S."/>
            <person name="Schroder I."/>
            <person name="Tallon L."/>
            <person name="Sadzewicz L."/>
            <person name="Zhao X."/>
            <person name="Boylan J."/>
            <person name="Ott S."/>
            <person name="Bowen H."/>
            <person name="Vavikolanu K."/>
            <person name="Mehta A."/>
            <person name="Aluvathingal J."/>
            <person name="Nadendla S."/>
            <person name="Lowell S."/>
            <person name="Myers T."/>
            <person name="Yan Y."/>
            <person name="Sichtig H."/>
        </authorList>
    </citation>
    <scope>NUCLEOTIDE SEQUENCE [LARGE SCALE GENOMIC DNA]</scope>
    <source>
        <strain evidence="4 5">FDAARGOS_1053</strain>
    </source>
</reference>
<organism evidence="4 5">
    <name type="scientific">Corynebacterium glucuronolyticum</name>
    <dbReference type="NCBI Taxonomy" id="39791"/>
    <lineage>
        <taxon>Bacteria</taxon>
        <taxon>Bacillati</taxon>
        <taxon>Actinomycetota</taxon>
        <taxon>Actinomycetes</taxon>
        <taxon>Mycobacteriales</taxon>
        <taxon>Corynebacteriaceae</taxon>
        <taxon>Corynebacterium</taxon>
    </lineage>
</organism>
<keyword evidence="3" id="KW-0732">Signal</keyword>
<keyword evidence="2" id="KW-0812">Transmembrane</keyword>
<feature type="chain" id="PRO_5034819725" description="Secreted protein" evidence="3">
    <location>
        <begin position="26"/>
        <end position="254"/>
    </location>
</feature>
<dbReference type="EMBL" id="CP066007">
    <property type="protein sequence ID" value="QQB46415.1"/>
    <property type="molecule type" value="Genomic_DNA"/>
</dbReference>